<organism evidence="2 3">
    <name type="scientific">Leekyejoonella antrihumi</name>
    <dbReference type="NCBI Taxonomy" id="1660198"/>
    <lineage>
        <taxon>Bacteria</taxon>
        <taxon>Bacillati</taxon>
        <taxon>Actinomycetota</taxon>
        <taxon>Actinomycetes</taxon>
        <taxon>Micrococcales</taxon>
        <taxon>Dermacoccaceae</taxon>
        <taxon>Leekyejoonella</taxon>
    </lineage>
</organism>
<reference evidence="2 3" key="2">
    <citation type="submission" date="2019-08" db="EMBL/GenBank/DDBJ databases">
        <title>Jejuicoccus antrihumi gen. nov., sp. nov., a new member of the family Dermacoccaceae isolated from a cave.</title>
        <authorList>
            <person name="Schumann P."/>
            <person name="Kim I.S."/>
        </authorList>
    </citation>
    <scope>NUCLEOTIDE SEQUENCE [LARGE SCALE GENOMIC DNA]</scope>
    <source>
        <strain evidence="2 3">C5-26</strain>
    </source>
</reference>
<comment type="caution">
    <text evidence="2">The sequence shown here is derived from an EMBL/GenBank/DDBJ whole genome shotgun (WGS) entry which is preliminary data.</text>
</comment>
<evidence type="ECO:0008006" key="4">
    <source>
        <dbReference type="Google" id="ProtNLM"/>
    </source>
</evidence>
<evidence type="ECO:0000313" key="2">
    <source>
        <dbReference type="EMBL" id="TWP38912.1"/>
    </source>
</evidence>
<sequence length="330" mass="36682">MSHGAATDPLHPADRLEPQPPWPDLRLVTAATLDRLGIDPARPAADGMLPFRRVRKGIYVCGPADLPPEEILLLRAYAVAAAAGGTPLFSHHTAAAAWGIPTIGRRPALIEHITAAGTTGRTPGVRRRRAQEIPNGVEVNGLMVTAPDRTVIDLAREVPLESGLAAADHALRERLCTTQDLRDQVDLLKPGARGRRKARLVIRLADAGSESVGESLSRARMFQLGIPRPVLQVRFDDEDGFIGRVDFWWEELGLIGEFDGRLKYRATPQLTAEQASQVLWKEKLREDRLRGGGRRRVARWVWNDALDSMQYQEVMRRHGLRTDAHETWDI</sequence>
<proteinExistence type="predicted"/>
<accession>A0A563E9J3</accession>
<dbReference type="OrthoDB" id="5517693at2"/>
<evidence type="ECO:0000313" key="3">
    <source>
        <dbReference type="Proteomes" id="UP000320244"/>
    </source>
</evidence>
<dbReference type="AlphaFoldDB" id="A0A563E9J3"/>
<keyword evidence="3" id="KW-1185">Reference proteome</keyword>
<dbReference type="Proteomes" id="UP000320244">
    <property type="component" value="Unassembled WGS sequence"/>
</dbReference>
<reference evidence="2 3" key="1">
    <citation type="submission" date="2019-05" db="EMBL/GenBank/DDBJ databases">
        <authorList>
            <person name="Lee S.D."/>
        </authorList>
    </citation>
    <scope>NUCLEOTIDE SEQUENCE [LARGE SCALE GENOMIC DNA]</scope>
    <source>
        <strain evidence="2 3">C5-26</strain>
    </source>
</reference>
<gene>
    <name evidence="2" type="ORF">FGL98_00460</name>
</gene>
<dbReference type="RefSeq" id="WP_146314694.1">
    <property type="nucleotide sequence ID" value="NZ_VCQV01000001.1"/>
</dbReference>
<name>A0A563E9J3_9MICO</name>
<dbReference type="EMBL" id="VCQV01000001">
    <property type="protein sequence ID" value="TWP38912.1"/>
    <property type="molecule type" value="Genomic_DNA"/>
</dbReference>
<feature type="region of interest" description="Disordered" evidence="1">
    <location>
        <begin position="1"/>
        <end position="22"/>
    </location>
</feature>
<protein>
    <recommendedName>
        <fullName evidence="4">Type IV toxin-antitoxin system AbiEi family antitoxin domain-containing protein</fullName>
    </recommendedName>
</protein>
<evidence type="ECO:0000256" key="1">
    <source>
        <dbReference type="SAM" id="MobiDB-lite"/>
    </source>
</evidence>